<keyword evidence="5" id="KW-0560">Oxidoreductase</keyword>
<evidence type="ECO:0000313" key="8">
    <source>
        <dbReference type="EMBL" id="QCI63751.1"/>
    </source>
</evidence>
<dbReference type="GO" id="GO:0050661">
    <property type="term" value="F:NADP binding"/>
    <property type="evidence" value="ECO:0007669"/>
    <property type="project" value="InterPro"/>
</dbReference>
<dbReference type="PIRSF" id="PIRSF000332">
    <property type="entry name" value="FMO"/>
    <property type="match status" value="1"/>
</dbReference>
<dbReference type="EC" id="1.14.13.148" evidence="6"/>
<dbReference type="AlphaFoldDB" id="A0A4D7AVG8"/>
<keyword evidence="2" id="KW-0285">Flavoprotein</keyword>
<dbReference type="PRINTS" id="PR00370">
    <property type="entry name" value="FMOXYGENASE"/>
</dbReference>
<comment type="similarity">
    <text evidence="1">Belongs to the FMO family.</text>
</comment>
<dbReference type="RefSeq" id="WP_136959208.1">
    <property type="nucleotide sequence ID" value="NZ_CP039690.1"/>
</dbReference>
<gene>
    <name evidence="8" type="ORF">E8M01_05525</name>
</gene>
<dbReference type="Proteomes" id="UP000298781">
    <property type="component" value="Chromosome"/>
</dbReference>
<protein>
    <recommendedName>
        <fullName evidence="7">Trimethylamine monooxygenase</fullName>
        <ecNumber evidence="6">1.14.13.148</ecNumber>
    </recommendedName>
</protein>
<evidence type="ECO:0000256" key="4">
    <source>
        <dbReference type="ARBA" id="ARBA00022857"/>
    </source>
</evidence>
<dbReference type="InterPro" id="IPR020946">
    <property type="entry name" value="Flavin_mOase-like"/>
</dbReference>
<dbReference type="SUPFAM" id="SSF51905">
    <property type="entry name" value="FAD/NAD(P)-binding domain"/>
    <property type="match status" value="2"/>
</dbReference>
<name>A0A4D7AVG8_9HYPH</name>
<dbReference type="InterPro" id="IPR036188">
    <property type="entry name" value="FAD/NAD-bd_sf"/>
</dbReference>
<accession>A0A4D7AVG8</accession>
<evidence type="ECO:0000256" key="6">
    <source>
        <dbReference type="ARBA" id="ARBA00034528"/>
    </source>
</evidence>
<dbReference type="GO" id="GO:0034899">
    <property type="term" value="F:trimethylamine monooxygenase activity"/>
    <property type="evidence" value="ECO:0007669"/>
    <property type="project" value="UniProtKB-EC"/>
</dbReference>
<dbReference type="GO" id="GO:0004499">
    <property type="term" value="F:N,N-dimethylaniline monooxygenase activity"/>
    <property type="evidence" value="ECO:0007669"/>
    <property type="project" value="InterPro"/>
</dbReference>
<dbReference type="InterPro" id="IPR000960">
    <property type="entry name" value="Flavin_mOase"/>
</dbReference>
<keyword evidence="4" id="KW-0521">NADP</keyword>
<sequence length="425" mass="46900">MTFLVIGAGPAGLATARVFKAAGLPFEVVERHADIGGQWLYGAPSSGVYASTHLISSKTTTAFADYPMPEDWPAYPHHAQVLDYLKNFTRHFGLYPSIRFNRAVTRLTRQEDGWRASFDDGTSLDYQGVVIANGHLTDPELPQIPGSFSGELMHSKTYKNAAIFSGKRVLIVGMGNTGCDIAVDAVHRASKVLWSVRSGNHFAPKFLRGKPADEANHKAKLVLPRRLRSILHEAVLRFVVGSPEDFGLPRPAHRLYDRTPVVNSLVLQHLGQGDIAVRPPIEELDGNRVIFTDGQTDEVDLVLLATGYRITFPFLDEAGLIRELNWKAPAPHLHLNIFPPTDNNLFVVGMIEGAGIGWPGRDLQAKIVAAYLAARKDAPDKAQSFRREIKRHCAAPRPRDAGPHGIFIDFVDYKRVLGKGIERLS</sequence>
<evidence type="ECO:0000256" key="3">
    <source>
        <dbReference type="ARBA" id="ARBA00022827"/>
    </source>
</evidence>
<evidence type="ECO:0000313" key="9">
    <source>
        <dbReference type="Proteomes" id="UP000298781"/>
    </source>
</evidence>
<evidence type="ECO:0000256" key="2">
    <source>
        <dbReference type="ARBA" id="ARBA00022630"/>
    </source>
</evidence>
<keyword evidence="8" id="KW-0503">Monooxygenase</keyword>
<dbReference type="Gene3D" id="3.50.50.60">
    <property type="entry name" value="FAD/NAD(P)-binding domain"/>
    <property type="match status" value="1"/>
</dbReference>
<dbReference type="InterPro" id="IPR050346">
    <property type="entry name" value="FMO-like"/>
</dbReference>
<dbReference type="GO" id="GO:0050660">
    <property type="term" value="F:flavin adenine dinucleotide binding"/>
    <property type="evidence" value="ECO:0007669"/>
    <property type="project" value="InterPro"/>
</dbReference>
<evidence type="ECO:0000256" key="7">
    <source>
        <dbReference type="ARBA" id="ARBA00035159"/>
    </source>
</evidence>
<keyword evidence="9" id="KW-1185">Reference proteome</keyword>
<dbReference type="EMBL" id="CP039690">
    <property type="protein sequence ID" value="QCI63751.1"/>
    <property type="molecule type" value="Genomic_DNA"/>
</dbReference>
<evidence type="ECO:0000256" key="1">
    <source>
        <dbReference type="ARBA" id="ARBA00009183"/>
    </source>
</evidence>
<dbReference type="PANTHER" id="PTHR23023">
    <property type="entry name" value="DIMETHYLANILINE MONOOXYGENASE"/>
    <property type="match status" value="1"/>
</dbReference>
<reference evidence="8 9" key="1">
    <citation type="submission" date="2019-04" db="EMBL/GenBank/DDBJ databases">
        <title>Phreatobacter aquaticus sp. nov.</title>
        <authorList>
            <person name="Choi A."/>
        </authorList>
    </citation>
    <scope>NUCLEOTIDE SEQUENCE [LARGE SCALE GENOMIC DNA]</scope>
    <source>
        <strain evidence="8 9">KCTC 52518</strain>
    </source>
</reference>
<keyword evidence="3" id="KW-0274">FAD</keyword>
<organism evidence="8 9">
    <name type="scientific">Phreatobacter stygius</name>
    <dbReference type="NCBI Taxonomy" id="1940610"/>
    <lineage>
        <taxon>Bacteria</taxon>
        <taxon>Pseudomonadati</taxon>
        <taxon>Pseudomonadota</taxon>
        <taxon>Alphaproteobacteria</taxon>
        <taxon>Hyphomicrobiales</taxon>
        <taxon>Phreatobacteraceae</taxon>
        <taxon>Phreatobacter</taxon>
    </lineage>
</organism>
<dbReference type="OrthoDB" id="9790219at2"/>
<evidence type="ECO:0000256" key="5">
    <source>
        <dbReference type="ARBA" id="ARBA00023002"/>
    </source>
</evidence>
<dbReference type="Pfam" id="PF00743">
    <property type="entry name" value="FMO-like"/>
    <property type="match status" value="1"/>
</dbReference>
<proteinExistence type="inferred from homology"/>
<dbReference type="KEGG" id="pstg:E8M01_05525"/>